<evidence type="ECO:0000313" key="2">
    <source>
        <dbReference type="EMBL" id="CAK0853580.1"/>
    </source>
</evidence>
<feature type="region of interest" description="Disordered" evidence="1">
    <location>
        <begin position="447"/>
        <end position="475"/>
    </location>
</feature>
<feature type="compositionally biased region" description="Basic and acidic residues" evidence="1">
    <location>
        <begin position="725"/>
        <end position="739"/>
    </location>
</feature>
<organism evidence="2 3">
    <name type="scientific">Prorocentrum cordatum</name>
    <dbReference type="NCBI Taxonomy" id="2364126"/>
    <lineage>
        <taxon>Eukaryota</taxon>
        <taxon>Sar</taxon>
        <taxon>Alveolata</taxon>
        <taxon>Dinophyceae</taxon>
        <taxon>Prorocentrales</taxon>
        <taxon>Prorocentraceae</taxon>
        <taxon>Prorocentrum</taxon>
    </lineage>
</organism>
<protein>
    <submittedName>
        <fullName evidence="2">Uncharacterized protein</fullName>
    </submittedName>
</protein>
<accession>A0ABN9U411</accession>
<feature type="compositionally biased region" description="Basic residues" evidence="1">
    <location>
        <begin position="896"/>
        <end position="905"/>
    </location>
</feature>
<feature type="compositionally biased region" description="Polar residues" evidence="1">
    <location>
        <begin position="460"/>
        <end position="469"/>
    </location>
</feature>
<gene>
    <name evidence="2" type="ORF">PCOR1329_LOCUS44991</name>
</gene>
<sequence>MKLKQIPLTNLHSNLSEAVSNTSRKELDTINWYLYKMGVPIADRGSEVGDDGQSAARDGADEEDAERELSDVSEDEEDEEDEEEMAQSIAVTDLEGAGVNAVDIEAPQEFFLPDRWARLSGGGRSSYLVRLLSTCAPFLMALKPDRRDLVLLEASGGVSISEAASAHGPAMPRADKFGPEENITSDEGYTYLLSLVMRLQEGALAWLSPSTSTWAADSPSSRTRRFDVIDGDEAVPEVKVKPSGDVRATLPPSGEYPPEFVKCVAEVARKLFLGHPAREKLPMQAEPDNVGKKRRLRVKTSPQQDSNVKDDCGPTTAAWKEMDWKAILEMKRGSNGTWQPPDKHPERIIARQMGVMVDSPGSGAAAADSETPKKPVMVSTGTQVGDGDTPVKMTTSTPIDDKVPCTPQPVGRSPQPFGSGSPSQYSFAVLDFCSWMRTADCLAPSAEQAPKVTPMKNTRRASTSMQTPAPVTPAERPGAIADLLCKAKSVKPVPATKNEVKAAPLRQTVEVEEDDGDIGAGAEDMEVEGLSEDGGDVEVGDGDDEQGALPPPAGAPTHENCPQSVTKAAKGCKGTQSVIKEAKGDTVPKSVIKEAKGGKGADQSRPKSWVHPLNGEMRAVYGKQKSYSLQFDEFNKPHLFIETNEKQTAEHADLLCKIMKQACAKHLTKAQTAALRSKLLAQMFRTRELRFPLLASEACAGWMLAVCILVALSPLGVRGESAGHNGEKSKERSEMSPRRKKVAELVKMCEGKSLEEKQEIFRALFSPDEIRALYGKFKTARAPRPDVTEQFESISSNPALRQGKNDAKFQCLVAWVKDPDMDEKFKTMVTKLSYGETMSRKQTWEPWKQMVDKYGSEEATERVDEGTIKVRRDPNHPRRKQFLDVEDTHEKSFGRHREKSLHGQKKLSNDEFDEIDGQLKRAKMLDDVRRGDDHNMGLDMQASDDEEPEDKPKTKKDKTWKQLLEGDHSPMRNYDEIKADMESFYAAYKVFIDFLLNRAKAATPAAKKPDLEKAKKVIKDARKCNDELGDYQTDPSPSMEGMRKACTSMKGVFASGRQLKILDN</sequence>
<dbReference type="Proteomes" id="UP001189429">
    <property type="component" value="Unassembled WGS sequence"/>
</dbReference>
<name>A0ABN9U411_9DINO</name>
<feature type="region of interest" description="Disordered" evidence="1">
    <location>
        <begin position="43"/>
        <end position="86"/>
    </location>
</feature>
<dbReference type="EMBL" id="CAUYUJ010015405">
    <property type="protein sequence ID" value="CAK0853580.1"/>
    <property type="molecule type" value="Genomic_DNA"/>
</dbReference>
<evidence type="ECO:0000313" key="3">
    <source>
        <dbReference type="Proteomes" id="UP001189429"/>
    </source>
</evidence>
<reference evidence="2" key="1">
    <citation type="submission" date="2023-10" db="EMBL/GenBank/DDBJ databases">
        <authorList>
            <person name="Chen Y."/>
            <person name="Shah S."/>
            <person name="Dougan E. K."/>
            <person name="Thang M."/>
            <person name="Chan C."/>
        </authorList>
    </citation>
    <scope>NUCLEOTIDE SEQUENCE [LARGE SCALE GENOMIC DNA]</scope>
</reference>
<feature type="compositionally biased region" description="Acidic residues" evidence="1">
    <location>
        <begin position="528"/>
        <end position="546"/>
    </location>
</feature>
<feature type="region of interest" description="Disordered" evidence="1">
    <location>
        <begin position="720"/>
        <end position="739"/>
    </location>
</feature>
<evidence type="ECO:0000256" key="1">
    <source>
        <dbReference type="SAM" id="MobiDB-lite"/>
    </source>
</evidence>
<comment type="caution">
    <text evidence="2">The sequence shown here is derived from an EMBL/GenBank/DDBJ whole genome shotgun (WGS) entry which is preliminary data.</text>
</comment>
<feature type="region of interest" description="Disordered" evidence="1">
    <location>
        <begin position="856"/>
        <end position="909"/>
    </location>
</feature>
<feature type="region of interest" description="Disordered" evidence="1">
    <location>
        <begin position="924"/>
        <end position="959"/>
    </location>
</feature>
<feature type="compositionally biased region" description="Acidic residues" evidence="1">
    <location>
        <begin position="60"/>
        <end position="85"/>
    </location>
</feature>
<feature type="compositionally biased region" description="Basic and acidic residues" evidence="1">
    <location>
        <begin position="924"/>
        <end position="936"/>
    </location>
</feature>
<proteinExistence type="predicted"/>
<keyword evidence="3" id="KW-1185">Reference proteome</keyword>
<feature type="region of interest" description="Disordered" evidence="1">
    <location>
        <begin position="528"/>
        <end position="568"/>
    </location>
</feature>
<feature type="compositionally biased region" description="Basic and acidic residues" evidence="1">
    <location>
        <begin position="856"/>
        <end position="895"/>
    </location>
</feature>
<feature type="region of interest" description="Disordered" evidence="1">
    <location>
        <begin position="359"/>
        <end position="420"/>
    </location>
</feature>
<feature type="region of interest" description="Disordered" evidence="1">
    <location>
        <begin position="286"/>
        <end position="315"/>
    </location>
</feature>